<reference evidence="9" key="1">
    <citation type="submission" date="2016-05" db="EMBL/GenBank/DDBJ databases">
        <title>Comparative genomics of biotechnologically important yeasts.</title>
        <authorList>
            <consortium name="DOE Joint Genome Institute"/>
            <person name="Riley R."/>
            <person name="Haridas S."/>
            <person name="Wolfe K.H."/>
            <person name="Lopes M.R."/>
            <person name="Hittinger C.T."/>
            <person name="Goker M."/>
            <person name="Salamov A."/>
            <person name="Wisecaver J."/>
            <person name="Long T.M."/>
            <person name="Aerts A.L."/>
            <person name="Barry K."/>
            <person name="Choi C."/>
            <person name="Clum A."/>
            <person name="Coughlan A.Y."/>
            <person name="Deshpande S."/>
            <person name="Douglass A.P."/>
            <person name="Hanson S.J."/>
            <person name="Klenk H.-P."/>
            <person name="Labutti K."/>
            <person name="Lapidus A."/>
            <person name="Lindquist E."/>
            <person name="Lipzen A."/>
            <person name="Meier-Kolthoff J.P."/>
            <person name="Ohm R.A."/>
            <person name="Otillar R.P."/>
            <person name="Pangilinan J."/>
            <person name="Peng Y."/>
            <person name="Rokas A."/>
            <person name="Rosa C.A."/>
            <person name="Scheuner C."/>
            <person name="Sibirny A.A."/>
            <person name="Slot J.C."/>
            <person name="Stielow J.B."/>
            <person name="Sun H."/>
            <person name="Kurtzman C.P."/>
            <person name="Blackwell M."/>
            <person name="Grigoriev I.V."/>
            <person name="Jeffries T.W."/>
        </authorList>
    </citation>
    <scope>NUCLEOTIDE SEQUENCE [LARGE SCALE GENOMIC DNA]</scope>
    <source>
        <strain evidence="9">NRRL Y-17324</strain>
    </source>
</reference>
<keyword evidence="2 6" id="KW-0812">Transmembrane</keyword>
<feature type="domain" description="TECPR1-like DysF" evidence="7">
    <location>
        <begin position="117"/>
        <end position="525"/>
    </location>
</feature>
<evidence type="ECO:0000313" key="9">
    <source>
        <dbReference type="Proteomes" id="UP000094285"/>
    </source>
</evidence>
<dbReference type="Pfam" id="PF06398">
    <property type="entry name" value="Pex24p"/>
    <property type="match status" value="1"/>
</dbReference>
<dbReference type="GeneID" id="30982836"/>
<evidence type="ECO:0000256" key="1">
    <source>
        <dbReference type="ARBA" id="ARBA00004141"/>
    </source>
</evidence>
<keyword evidence="9" id="KW-1185">Reference proteome</keyword>
<feature type="transmembrane region" description="Helical" evidence="6">
    <location>
        <begin position="270"/>
        <end position="290"/>
    </location>
</feature>
<dbReference type="InterPro" id="IPR052816">
    <property type="entry name" value="Peroxisomal_Membrane_PEX28-32"/>
</dbReference>
<evidence type="ECO:0000256" key="3">
    <source>
        <dbReference type="ARBA" id="ARBA00022989"/>
    </source>
</evidence>
<dbReference type="OrthoDB" id="74314at2759"/>
<evidence type="ECO:0000259" key="7">
    <source>
        <dbReference type="Pfam" id="PF06398"/>
    </source>
</evidence>
<organism evidence="8 9">
    <name type="scientific">Suhomyces tanzawaensis NRRL Y-17324</name>
    <dbReference type="NCBI Taxonomy" id="984487"/>
    <lineage>
        <taxon>Eukaryota</taxon>
        <taxon>Fungi</taxon>
        <taxon>Dikarya</taxon>
        <taxon>Ascomycota</taxon>
        <taxon>Saccharomycotina</taxon>
        <taxon>Pichiomycetes</taxon>
        <taxon>Debaryomycetaceae</taxon>
        <taxon>Suhomyces</taxon>
    </lineage>
</organism>
<protein>
    <recommendedName>
        <fullName evidence="7">TECPR1-like DysF domain-containing protein</fullName>
    </recommendedName>
</protein>
<dbReference type="PANTHER" id="PTHR28304:SF2">
    <property type="entry name" value="PEROXISOMAL MEMBRANE PROTEIN PEX29"/>
    <property type="match status" value="1"/>
</dbReference>
<dbReference type="PANTHER" id="PTHR28304">
    <property type="entry name" value="PEROXISOMAL MEMBRANE PROTEIN PEX29"/>
    <property type="match status" value="1"/>
</dbReference>
<feature type="region of interest" description="Disordered" evidence="5">
    <location>
        <begin position="54"/>
        <end position="75"/>
    </location>
</feature>
<comment type="subcellular location">
    <subcellularLocation>
        <location evidence="1">Membrane</location>
        <topology evidence="1">Multi-pass membrane protein</topology>
    </subcellularLocation>
</comment>
<gene>
    <name evidence="8" type="ORF">CANTADRAFT_36841</name>
</gene>
<accession>A0A1E4SQ78</accession>
<evidence type="ECO:0000313" key="8">
    <source>
        <dbReference type="EMBL" id="ODV81664.1"/>
    </source>
</evidence>
<dbReference type="GO" id="GO:0005778">
    <property type="term" value="C:peroxisomal membrane"/>
    <property type="evidence" value="ECO:0007669"/>
    <property type="project" value="TreeGrafter"/>
</dbReference>
<feature type="non-terminal residue" evidence="8">
    <location>
        <position position="530"/>
    </location>
</feature>
<dbReference type="InterPro" id="IPR010482">
    <property type="entry name" value="TECPR1-like_DysF"/>
</dbReference>
<keyword evidence="3 6" id="KW-1133">Transmembrane helix</keyword>
<evidence type="ECO:0000256" key="6">
    <source>
        <dbReference type="SAM" id="Phobius"/>
    </source>
</evidence>
<evidence type="ECO:0000256" key="2">
    <source>
        <dbReference type="ARBA" id="ARBA00022692"/>
    </source>
</evidence>
<evidence type="ECO:0000256" key="4">
    <source>
        <dbReference type="ARBA" id="ARBA00023136"/>
    </source>
</evidence>
<keyword evidence="4 6" id="KW-0472">Membrane</keyword>
<dbReference type="STRING" id="984487.A0A1E4SQ78"/>
<proteinExistence type="predicted"/>
<sequence length="530" mass="60858">MDQVSSFLEGILTVDASAPVSNPIAGSKSDSIWTGELDFSSLWNYGKNSESSSKTAGAASGAAGSSASNRPSTNSSMLTDKLIEKMILMIIPMNVEGEQSSRILSERIEMQKFRPQLSMNIMSINSVQFNQRLSAVFYMIDNVIMLMNWTSPAYTIGMLLVATHLILNPYLVSVLPVVLLMKNFLVPYYLLIYTPDNSLVPDLLDYNPIPAAAALNTYKTPGPVPQLSREFILNLTDLQNHMVPYIIAYDYFVWLTEDYLYYKNENITSVIYLALLALGINNVVFFPKIFPYLIRNVLVLKLLGIATVWGSVIMFHPQVRGRILEWVYNEDTRLNLLHITDKIEQKLVRALVDLENSSKQGESSKEDQFEDEREVEIFELQKFNKKAKMWELVGFTDNFYTINVASRKYNLLVKSKVSESEDNEITNENEILGELIKVNKKKALKDILPPKNWKFLGNKWIMDLDTKGWVQQNLIEDLVMIDDDEKWVYDFQEPEVLNEKTEDKAADDKTKTNLSDFYRRRRWIRVCCRE</sequence>
<dbReference type="GO" id="GO:0007031">
    <property type="term" value="P:peroxisome organization"/>
    <property type="evidence" value="ECO:0007669"/>
    <property type="project" value="UniProtKB-ARBA"/>
</dbReference>
<feature type="transmembrane region" description="Helical" evidence="6">
    <location>
        <begin position="296"/>
        <end position="315"/>
    </location>
</feature>
<dbReference type="EMBL" id="KV453909">
    <property type="protein sequence ID" value="ODV81664.1"/>
    <property type="molecule type" value="Genomic_DNA"/>
</dbReference>
<feature type="transmembrane region" description="Helical" evidence="6">
    <location>
        <begin position="156"/>
        <end position="181"/>
    </location>
</feature>
<name>A0A1E4SQ78_9ASCO</name>
<dbReference type="AlphaFoldDB" id="A0A1E4SQ78"/>
<dbReference type="Proteomes" id="UP000094285">
    <property type="component" value="Unassembled WGS sequence"/>
</dbReference>
<evidence type="ECO:0000256" key="5">
    <source>
        <dbReference type="SAM" id="MobiDB-lite"/>
    </source>
</evidence>
<dbReference type="RefSeq" id="XP_020066786.1">
    <property type="nucleotide sequence ID" value="XM_020208699.1"/>
</dbReference>